<accession>A0ABS4IYM7</accession>
<evidence type="ECO:0000313" key="1">
    <source>
        <dbReference type="EMBL" id="MBP1992697.1"/>
    </source>
</evidence>
<reference evidence="1 2" key="1">
    <citation type="submission" date="2021-03" db="EMBL/GenBank/DDBJ databases">
        <title>Genomic Encyclopedia of Type Strains, Phase IV (KMG-IV): sequencing the most valuable type-strain genomes for metagenomic binning, comparative biology and taxonomic classification.</title>
        <authorList>
            <person name="Goeker M."/>
        </authorList>
    </citation>
    <scope>NUCLEOTIDE SEQUENCE [LARGE SCALE GENOMIC DNA]</scope>
    <source>
        <strain evidence="1 2">DSM 26048</strain>
    </source>
</reference>
<evidence type="ECO:0000313" key="2">
    <source>
        <dbReference type="Proteomes" id="UP001519287"/>
    </source>
</evidence>
<dbReference type="EMBL" id="JAGGLB010000014">
    <property type="protein sequence ID" value="MBP1992697.1"/>
    <property type="molecule type" value="Genomic_DNA"/>
</dbReference>
<organism evidence="1 2">
    <name type="scientific">Paenibacillus eucommiae</name>
    <dbReference type="NCBI Taxonomy" id="1355755"/>
    <lineage>
        <taxon>Bacteria</taxon>
        <taxon>Bacillati</taxon>
        <taxon>Bacillota</taxon>
        <taxon>Bacilli</taxon>
        <taxon>Bacillales</taxon>
        <taxon>Paenibacillaceae</taxon>
        <taxon>Paenibacillus</taxon>
    </lineage>
</organism>
<proteinExistence type="predicted"/>
<name>A0ABS4IYM7_9BACL</name>
<comment type="caution">
    <text evidence="1">The sequence shown here is derived from an EMBL/GenBank/DDBJ whole genome shotgun (WGS) entry which is preliminary data.</text>
</comment>
<dbReference type="Proteomes" id="UP001519287">
    <property type="component" value="Unassembled WGS sequence"/>
</dbReference>
<sequence length="73" mass="8068">MQNQGNQSLSAKEFAYISDSFKNEELLTKLCVQGAVECQTPSLKQTLVQLSQERLQNASVLTNALQQQSGITH</sequence>
<dbReference type="RefSeq" id="WP_245375699.1">
    <property type="nucleotide sequence ID" value="NZ_JAGGLB010000014.1"/>
</dbReference>
<gene>
    <name evidence="1" type="ORF">J2Z66_004306</name>
</gene>
<evidence type="ECO:0008006" key="3">
    <source>
        <dbReference type="Google" id="ProtNLM"/>
    </source>
</evidence>
<keyword evidence="2" id="KW-1185">Reference proteome</keyword>
<protein>
    <recommendedName>
        <fullName evidence="3">Spore coat protein</fullName>
    </recommendedName>
</protein>